<evidence type="ECO:0000313" key="1">
    <source>
        <dbReference type="EMBL" id="PMD43650.1"/>
    </source>
</evidence>
<dbReference type="Proteomes" id="UP000235786">
    <property type="component" value="Unassembled WGS sequence"/>
</dbReference>
<keyword evidence="2" id="KW-1185">Reference proteome</keyword>
<dbReference type="AlphaFoldDB" id="A0A2J6RYR5"/>
<dbReference type="EMBL" id="KZ613942">
    <property type="protein sequence ID" value="PMD43650.1"/>
    <property type="molecule type" value="Genomic_DNA"/>
</dbReference>
<organism evidence="1 2">
    <name type="scientific">Hyaloscypha variabilis (strain UAMH 11265 / GT02V1 / F)</name>
    <name type="common">Meliniomyces variabilis</name>
    <dbReference type="NCBI Taxonomy" id="1149755"/>
    <lineage>
        <taxon>Eukaryota</taxon>
        <taxon>Fungi</taxon>
        <taxon>Dikarya</taxon>
        <taxon>Ascomycota</taxon>
        <taxon>Pezizomycotina</taxon>
        <taxon>Leotiomycetes</taxon>
        <taxon>Helotiales</taxon>
        <taxon>Hyaloscyphaceae</taxon>
        <taxon>Hyaloscypha</taxon>
        <taxon>Hyaloscypha variabilis</taxon>
    </lineage>
</organism>
<accession>A0A2J6RYR5</accession>
<name>A0A2J6RYR5_HYAVF</name>
<proteinExistence type="predicted"/>
<protein>
    <submittedName>
        <fullName evidence="1">Uncharacterized protein</fullName>
    </submittedName>
</protein>
<gene>
    <name evidence="1" type="ORF">L207DRAFT_564288</name>
</gene>
<dbReference type="OrthoDB" id="2905359at2759"/>
<evidence type="ECO:0000313" key="2">
    <source>
        <dbReference type="Proteomes" id="UP000235786"/>
    </source>
</evidence>
<sequence length="66" mass="6752">MEDSDGLPIFAFQDLDYIPSGFGGILAPYIETTGGTMRAAATLMGLGLVADDGVKGSGVRATSQQV</sequence>
<reference evidence="1 2" key="1">
    <citation type="submission" date="2016-04" db="EMBL/GenBank/DDBJ databases">
        <title>A degradative enzymes factory behind the ericoid mycorrhizal symbiosis.</title>
        <authorList>
            <consortium name="DOE Joint Genome Institute"/>
            <person name="Martino E."/>
            <person name="Morin E."/>
            <person name="Grelet G."/>
            <person name="Kuo A."/>
            <person name="Kohler A."/>
            <person name="Daghino S."/>
            <person name="Barry K."/>
            <person name="Choi C."/>
            <person name="Cichocki N."/>
            <person name="Clum A."/>
            <person name="Copeland A."/>
            <person name="Hainaut M."/>
            <person name="Haridas S."/>
            <person name="Labutti K."/>
            <person name="Lindquist E."/>
            <person name="Lipzen A."/>
            <person name="Khouja H.-R."/>
            <person name="Murat C."/>
            <person name="Ohm R."/>
            <person name="Olson A."/>
            <person name="Spatafora J."/>
            <person name="Veneault-Fourrey C."/>
            <person name="Henrissat B."/>
            <person name="Grigoriev I."/>
            <person name="Martin F."/>
            <person name="Perotto S."/>
        </authorList>
    </citation>
    <scope>NUCLEOTIDE SEQUENCE [LARGE SCALE GENOMIC DNA]</scope>
    <source>
        <strain evidence="1 2">F</strain>
    </source>
</reference>